<evidence type="ECO:0000313" key="1">
    <source>
        <dbReference type="EMBL" id="SUK43572.1"/>
    </source>
</evidence>
<dbReference type="EMBL" id="UHAQ01000002">
    <property type="protein sequence ID" value="SUK43572.1"/>
    <property type="molecule type" value="Genomic_DNA"/>
</dbReference>
<name>A0A380DSN7_STAAU</name>
<dbReference type="Proteomes" id="UP000254502">
    <property type="component" value="Unassembled WGS sequence"/>
</dbReference>
<gene>
    <name evidence="1" type="ORF">NCTC5664_01308</name>
</gene>
<proteinExistence type="predicted"/>
<accession>A0A380DSN7</accession>
<dbReference type="AlphaFoldDB" id="A0A380DSN7"/>
<sequence length="148" mass="13375">MLNNPPNNIPLFVDSSPPVSGSSDFLDCFCLVGATALTFSLISITGVTTLPCSTGFEGFLGSSFAGGTGLPGSAGTSGVGGTGVPGSLGTSGVGGVGLPGSLGTSGVGGVGVSGSLGTSGVGGVGVSGSLGTSGVGGVGGVVSSSIVC</sequence>
<protein>
    <submittedName>
        <fullName evidence="1">Uncharacterized protein</fullName>
    </submittedName>
</protein>
<organism evidence="1 2">
    <name type="scientific">Staphylococcus aureus</name>
    <dbReference type="NCBI Taxonomy" id="1280"/>
    <lineage>
        <taxon>Bacteria</taxon>
        <taxon>Bacillati</taxon>
        <taxon>Bacillota</taxon>
        <taxon>Bacilli</taxon>
        <taxon>Bacillales</taxon>
        <taxon>Staphylococcaceae</taxon>
        <taxon>Staphylococcus</taxon>
    </lineage>
</organism>
<evidence type="ECO:0000313" key="2">
    <source>
        <dbReference type="Proteomes" id="UP000254502"/>
    </source>
</evidence>
<reference evidence="1 2" key="1">
    <citation type="submission" date="2018-06" db="EMBL/GenBank/DDBJ databases">
        <authorList>
            <consortium name="Pathogen Informatics"/>
            <person name="Doyle S."/>
        </authorList>
    </citation>
    <scope>NUCLEOTIDE SEQUENCE [LARGE SCALE GENOMIC DNA]</scope>
    <source>
        <strain evidence="1 2">NCTC5664</strain>
    </source>
</reference>